<protein>
    <submittedName>
        <fullName evidence="2">Uncharacterized protein</fullName>
    </submittedName>
</protein>
<dbReference type="Proteomes" id="UP000887565">
    <property type="component" value="Unplaced"/>
</dbReference>
<dbReference type="WBParaSite" id="nRc.2.0.1.t21711-RA">
    <property type="protein sequence ID" value="nRc.2.0.1.t21711-RA"/>
    <property type="gene ID" value="nRc.2.0.1.g21711"/>
</dbReference>
<keyword evidence="1" id="KW-1185">Reference proteome</keyword>
<evidence type="ECO:0000313" key="1">
    <source>
        <dbReference type="Proteomes" id="UP000887565"/>
    </source>
</evidence>
<sequence>MPYYAYICPDIACGHMMVSEENIHESQVVLCSLCGREFFRKYFGFLRVERKFFREVEKRNEHTKYRHCKSFIRINGVSELLCKSLSQTITQYEISHDCQSTHCPWSVFQTSIHPCGMGLLNAVIDCSRYGIAAAACKVVVEIRRSIAKSTGRPMNALIPVDVPTGEYSLLYSISRVLCGRTVLWHPLITAMHEHLKTNLKKSGQIIRRLKRYQAKFQHSRPVDQWSEVLEACDPLNVQELSRIHIYIMCNALCRPIILFSSINDCPTELSCTFLPSLMELECYDRDRVGSPIVLSWMDGNFFDIVLWLSLKGRSLQKIPVYLLPPVYYDECGVENYMEIENGCCTPYKGCTEFK</sequence>
<dbReference type="InterPro" id="IPR039087">
    <property type="entry name" value="VCPIP1"/>
</dbReference>
<organism evidence="1 2">
    <name type="scientific">Romanomermis culicivorax</name>
    <name type="common">Nematode worm</name>
    <dbReference type="NCBI Taxonomy" id="13658"/>
    <lineage>
        <taxon>Eukaryota</taxon>
        <taxon>Metazoa</taxon>
        <taxon>Ecdysozoa</taxon>
        <taxon>Nematoda</taxon>
        <taxon>Enoplea</taxon>
        <taxon>Dorylaimia</taxon>
        <taxon>Mermithida</taxon>
        <taxon>Mermithoidea</taxon>
        <taxon>Mermithidae</taxon>
        <taxon>Romanomermis</taxon>
    </lineage>
</organism>
<accession>A0A915J5J2</accession>
<dbReference type="GO" id="GO:0071108">
    <property type="term" value="P:protein K48-linked deubiquitination"/>
    <property type="evidence" value="ECO:0007669"/>
    <property type="project" value="TreeGrafter"/>
</dbReference>
<evidence type="ECO:0000313" key="2">
    <source>
        <dbReference type="WBParaSite" id="nRc.2.0.1.t21711-RA"/>
    </source>
</evidence>
<name>A0A915J5J2_ROMCU</name>
<reference evidence="2" key="1">
    <citation type="submission" date="2022-11" db="UniProtKB">
        <authorList>
            <consortium name="WormBaseParasite"/>
        </authorList>
    </citation>
    <scope>IDENTIFICATION</scope>
</reference>
<dbReference type="PANTHER" id="PTHR14843">
    <property type="entry name" value="DEUBIQUITINATING PROTEIN VCIP135"/>
    <property type="match status" value="1"/>
</dbReference>
<dbReference type="GO" id="GO:0016567">
    <property type="term" value="P:protein ubiquitination"/>
    <property type="evidence" value="ECO:0007669"/>
    <property type="project" value="InterPro"/>
</dbReference>
<dbReference type="AlphaFoldDB" id="A0A915J5J2"/>
<dbReference type="GO" id="GO:0016320">
    <property type="term" value="P:endoplasmic reticulum membrane fusion"/>
    <property type="evidence" value="ECO:0007669"/>
    <property type="project" value="TreeGrafter"/>
</dbReference>
<dbReference type="PANTHER" id="PTHR14843:SF2">
    <property type="entry name" value="DEUBIQUITINATING PROTEIN VCPIP1"/>
    <property type="match status" value="1"/>
</dbReference>
<proteinExistence type="predicted"/>
<dbReference type="GO" id="GO:0004843">
    <property type="term" value="F:cysteine-type deubiquitinase activity"/>
    <property type="evidence" value="ECO:0007669"/>
    <property type="project" value="InterPro"/>
</dbReference>
<dbReference type="GO" id="GO:0035871">
    <property type="term" value="P:protein K11-linked deubiquitination"/>
    <property type="evidence" value="ECO:0007669"/>
    <property type="project" value="TreeGrafter"/>
</dbReference>
<dbReference type="GO" id="GO:0090168">
    <property type="term" value="P:Golgi reassembly"/>
    <property type="evidence" value="ECO:0007669"/>
    <property type="project" value="TreeGrafter"/>
</dbReference>